<evidence type="ECO:0000256" key="5">
    <source>
        <dbReference type="ARBA" id="ARBA00023159"/>
    </source>
</evidence>
<dbReference type="PANTHER" id="PTHR47999">
    <property type="entry name" value="TRANSCRIPTION FACTOR MYB8-RELATED-RELATED"/>
    <property type="match status" value="1"/>
</dbReference>
<evidence type="ECO:0000256" key="8">
    <source>
        <dbReference type="ARBA" id="ARBA00083772"/>
    </source>
</evidence>
<protein>
    <recommendedName>
        <fullName evidence="8">Myb-related protein 123</fullName>
    </recommendedName>
</protein>
<feature type="domain" description="Myb-like" evidence="9">
    <location>
        <begin position="9"/>
        <end position="61"/>
    </location>
</feature>
<dbReference type="InterPro" id="IPR015495">
    <property type="entry name" value="Myb_TF_plants"/>
</dbReference>
<name>A0A7N0RCT4_KALFE</name>
<comment type="subcellular location">
    <subcellularLocation>
        <location evidence="1">Nucleus</location>
    </subcellularLocation>
</comment>
<proteinExistence type="predicted"/>
<organism evidence="11 12">
    <name type="scientific">Kalanchoe fedtschenkoi</name>
    <name type="common">Lavender scallops</name>
    <name type="synonym">South American air plant</name>
    <dbReference type="NCBI Taxonomy" id="63787"/>
    <lineage>
        <taxon>Eukaryota</taxon>
        <taxon>Viridiplantae</taxon>
        <taxon>Streptophyta</taxon>
        <taxon>Embryophyta</taxon>
        <taxon>Tracheophyta</taxon>
        <taxon>Spermatophyta</taxon>
        <taxon>Magnoliopsida</taxon>
        <taxon>eudicotyledons</taxon>
        <taxon>Gunneridae</taxon>
        <taxon>Pentapetalae</taxon>
        <taxon>Saxifragales</taxon>
        <taxon>Crassulaceae</taxon>
        <taxon>Kalanchoe</taxon>
    </lineage>
</organism>
<dbReference type="SMART" id="SM00717">
    <property type="entry name" value="SANT"/>
    <property type="match status" value="2"/>
</dbReference>
<dbReference type="Proteomes" id="UP000594263">
    <property type="component" value="Unplaced"/>
</dbReference>
<evidence type="ECO:0000256" key="7">
    <source>
        <dbReference type="ARBA" id="ARBA00023242"/>
    </source>
</evidence>
<dbReference type="GO" id="GO:0005634">
    <property type="term" value="C:nucleus"/>
    <property type="evidence" value="ECO:0007669"/>
    <property type="project" value="UniProtKB-SubCell"/>
</dbReference>
<keyword evidence="3" id="KW-0805">Transcription regulation</keyword>
<keyword evidence="4" id="KW-0238">DNA-binding</keyword>
<evidence type="ECO:0000259" key="9">
    <source>
        <dbReference type="PROSITE" id="PS50090"/>
    </source>
</evidence>
<evidence type="ECO:0000313" key="11">
    <source>
        <dbReference type="EnsemblPlants" id="Kaladp0008s0391.1.v1.1"/>
    </source>
</evidence>
<evidence type="ECO:0000256" key="2">
    <source>
        <dbReference type="ARBA" id="ARBA00022737"/>
    </source>
</evidence>
<evidence type="ECO:0000313" key="12">
    <source>
        <dbReference type="Proteomes" id="UP000594263"/>
    </source>
</evidence>
<dbReference type="Gene3D" id="1.10.10.60">
    <property type="entry name" value="Homeodomain-like"/>
    <property type="match status" value="2"/>
</dbReference>
<evidence type="ECO:0000259" key="10">
    <source>
        <dbReference type="PROSITE" id="PS51294"/>
    </source>
</evidence>
<dbReference type="PROSITE" id="PS50090">
    <property type="entry name" value="MYB_LIKE"/>
    <property type="match status" value="2"/>
</dbReference>
<dbReference type="EnsemblPlants" id="Kaladp0008s0391.1.v1.1">
    <property type="protein sequence ID" value="Kaladp0008s0391.1.v1.1"/>
    <property type="gene ID" value="Kaladp0008s0391.v1.1"/>
</dbReference>
<sequence>MGRRPCCVKEGLNKGAWTAEEDRMLAEYMEAHGDGKWRNVPNVTGLKRCGKSCRLRWLNYLRPDIKRGNISPDEEDLIIRLHKLLGNRWSLIAGRLPGRTDNEVKNYWNTYLSKKIGSSNKNSTKKKQQQPPFHVAQQTSMNHQVLLEEEKSPLVVTASEDLLKNSNYMLNTNCSQKVGSGSNEDCLTLEEIIEFAEFGGGKTQQNNIVVGADAGSSSTVQHDSFCLLGPESNLAWPGHKDGQWDDWLLDAMAADAEDWLPDCDVRDFQNSVETDTV</sequence>
<dbReference type="AlphaFoldDB" id="A0A7N0RCT4"/>
<dbReference type="Gramene" id="Kaladp0008s0391.1.v1.1">
    <property type="protein sequence ID" value="Kaladp0008s0391.1.v1.1"/>
    <property type="gene ID" value="Kaladp0008s0391.v1.1"/>
</dbReference>
<dbReference type="PANTHER" id="PTHR47999:SF96">
    <property type="entry name" value="TRANSCRIPTION REPRESSOR MYB6-LIKE"/>
    <property type="match status" value="1"/>
</dbReference>
<dbReference type="InterPro" id="IPR017930">
    <property type="entry name" value="Myb_dom"/>
</dbReference>
<dbReference type="InterPro" id="IPR009057">
    <property type="entry name" value="Homeodomain-like_sf"/>
</dbReference>
<dbReference type="InterPro" id="IPR001005">
    <property type="entry name" value="SANT/Myb"/>
</dbReference>
<keyword evidence="2" id="KW-0677">Repeat</keyword>
<dbReference type="PROSITE" id="PS51294">
    <property type="entry name" value="HTH_MYB"/>
    <property type="match status" value="2"/>
</dbReference>
<accession>A0A7N0RCT4</accession>
<feature type="domain" description="Myb-like" evidence="9">
    <location>
        <begin position="62"/>
        <end position="112"/>
    </location>
</feature>
<keyword evidence="12" id="KW-1185">Reference proteome</keyword>
<dbReference type="FunFam" id="1.10.10.60:FF:000302">
    <property type="entry name" value="Transcription factor TT2"/>
    <property type="match status" value="1"/>
</dbReference>
<evidence type="ECO:0000256" key="3">
    <source>
        <dbReference type="ARBA" id="ARBA00023015"/>
    </source>
</evidence>
<feature type="domain" description="HTH myb-type" evidence="10">
    <location>
        <begin position="9"/>
        <end position="61"/>
    </location>
</feature>
<keyword evidence="6" id="KW-0804">Transcription</keyword>
<evidence type="ECO:0000256" key="1">
    <source>
        <dbReference type="ARBA" id="ARBA00004123"/>
    </source>
</evidence>
<keyword evidence="5" id="KW-0010">Activator</keyword>
<feature type="domain" description="HTH myb-type" evidence="10">
    <location>
        <begin position="62"/>
        <end position="116"/>
    </location>
</feature>
<dbReference type="GO" id="GO:0003677">
    <property type="term" value="F:DNA binding"/>
    <property type="evidence" value="ECO:0007669"/>
    <property type="project" value="UniProtKB-KW"/>
</dbReference>
<dbReference type="FunFam" id="1.10.10.60:FF:000001">
    <property type="entry name" value="MYB-related transcription factor"/>
    <property type="match status" value="1"/>
</dbReference>
<keyword evidence="7" id="KW-0539">Nucleus</keyword>
<evidence type="ECO:0000256" key="4">
    <source>
        <dbReference type="ARBA" id="ARBA00023125"/>
    </source>
</evidence>
<reference evidence="11" key="1">
    <citation type="submission" date="2021-01" db="UniProtKB">
        <authorList>
            <consortium name="EnsemblPlants"/>
        </authorList>
    </citation>
    <scope>IDENTIFICATION</scope>
</reference>
<dbReference type="Pfam" id="PF00249">
    <property type="entry name" value="Myb_DNA-binding"/>
    <property type="match status" value="2"/>
</dbReference>
<evidence type="ECO:0000256" key="6">
    <source>
        <dbReference type="ARBA" id="ARBA00023163"/>
    </source>
</evidence>
<dbReference type="SUPFAM" id="SSF46689">
    <property type="entry name" value="Homeodomain-like"/>
    <property type="match status" value="1"/>
</dbReference>
<dbReference type="CDD" id="cd00167">
    <property type="entry name" value="SANT"/>
    <property type="match status" value="2"/>
</dbReference>